<comment type="caution">
    <text evidence="2">The sequence shown here is derived from an EMBL/GenBank/DDBJ whole genome shotgun (WGS) entry which is preliminary data.</text>
</comment>
<sequence length="355" mass="39195">MLNTIDKLPPVGELAETRLGGHVPGEVRSATEHHTAIVVGGGQSGLATSYYLRRFKVDFLVLDNQEEPGGAWLHTWPSLTLFSAAEFSNLPGWPMPRYPGYPPASHVIDYLENYEKRYDLPVRRPVHVHSVSHEEGMFYLSTSVGQFTAEHVIAATGTWSAPFVPHYPGTFQGRQWHSSTYPGPEPFRGAKVAVVGGANSGAQIAADLIGRSEVTWFTREQPRWMPDDVDGRDLFLRSRRRILGGDSGPNLGDIVALPHLRELRNSGQLSATPIFDSLSELDHDHLIWCTGFRPALGPFRHLMRGREPAVQNLHLVGYGNWTGDGSATLMGVGPFAKHTAQVVAGRVDKARHQKF</sequence>
<reference evidence="2 3" key="1">
    <citation type="submission" date="2010-04" db="EMBL/GenBank/DDBJ databases">
        <authorList>
            <person name="Qin X."/>
            <person name="Bachman B."/>
            <person name="Battles P."/>
            <person name="Bell A."/>
            <person name="Bess C."/>
            <person name="Bickham C."/>
            <person name="Chaboub L."/>
            <person name="Chen D."/>
            <person name="Coyle M."/>
            <person name="Deiros D.R."/>
            <person name="Dinh H."/>
            <person name="Forbes L."/>
            <person name="Fowler G."/>
            <person name="Francisco L."/>
            <person name="Fu Q."/>
            <person name="Gubbala S."/>
            <person name="Hale W."/>
            <person name="Han Y."/>
            <person name="Hemphill L."/>
            <person name="Highlander S.K."/>
            <person name="Hirani K."/>
            <person name="Hogues M."/>
            <person name="Jackson L."/>
            <person name="Jakkamsetti A."/>
            <person name="Javaid M."/>
            <person name="Jiang H."/>
            <person name="Korchina V."/>
            <person name="Kovar C."/>
            <person name="Lara F."/>
            <person name="Lee S."/>
            <person name="Mata R."/>
            <person name="Mathew T."/>
            <person name="Moen C."/>
            <person name="Morales K."/>
            <person name="Munidasa M."/>
            <person name="Nazareth L."/>
            <person name="Ngo R."/>
            <person name="Nguyen L."/>
            <person name="Okwuonu G."/>
            <person name="Ongeri F."/>
            <person name="Patil S."/>
            <person name="Petrosino J."/>
            <person name="Pham C."/>
            <person name="Pham P."/>
            <person name="Pu L.-L."/>
            <person name="Puazo M."/>
            <person name="Raj R."/>
            <person name="Reid J."/>
            <person name="Rouhana J."/>
            <person name="Saada N."/>
            <person name="Shang Y."/>
            <person name="Simmons D."/>
            <person name="Thornton R."/>
            <person name="Warren J."/>
            <person name="Weissenberger G."/>
            <person name="Zhang J."/>
            <person name="Zhang L."/>
            <person name="Zhou C."/>
            <person name="Zhu D."/>
            <person name="Muzny D."/>
            <person name="Worley K."/>
            <person name="Gibbs R."/>
        </authorList>
    </citation>
    <scope>NUCLEOTIDE SEQUENCE [LARGE SCALE GENOMIC DNA]</scope>
    <source>
        <strain evidence="2 3">ATCC 49030</strain>
    </source>
</reference>
<keyword evidence="1" id="KW-0560">Oxidoreductase</keyword>
<dbReference type="STRING" id="585530.HMPREF0183_1446"/>
<protein>
    <recommendedName>
        <fullName evidence="4">Pyridine nucleotide-disulfide oxidoreductase</fullName>
    </recommendedName>
</protein>
<dbReference type="EMBL" id="ADNU01000043">
    <property type="protein sequence ID" value="EFG47182.1"/>
    <property type="molecule type" value="Genomic_DNA"/>
</dbReference>
<dbReference type="InterPro" id="IPR036188">
    <property type="entry name" value="FAD/NAD-bd_sf"/>
</dbReference>
<accession>D4YND6</accession>
<dbReference type="PANTHER" id="PTHR43539:SF78">
    <property type="entry name" value="FLAVIN-CONTAINING MONOOXYGENASE"/>
    <property type="match status" value="1"/>
</dbReference>
<dbReference type="Gene3D" id="3.50.50.60">
    <property type="entry name" value="FAD/NAD(P)-binding domain"/>
    <property type="match status" value="1"/>
</dbReference>
<name>D4YND6_9MICO</name>
<dbReference type="Pfam" id="PF13738">
    <property type="entry name" value="Pyr_redox_3"/>
    <property type="match status" value="1"/>
</dbReference>
<evidence type="ECO:0000313" key="3">
    <source>
        <dbReference type="Proteomes" id="UP000005714"/>
    </source>
</evidence>
<dbReference type="SUPFAM" id="SSF51905">
    <property type="entry name" value="FAD/NAD(P)-binding domain"/>
    <property type="match status" value="1"/>
</dbReference>
<evidence type="ECO:0000313" key="2">
    <source>
        <dbReference type="EMBL" id="EFG47182.1"/>
    </source>
</evidence>
<keyword evidence="3" id="KW-1185">Reference proteome</keyword>
<proteinExistence type="predicted"/>
<dbReference type="eggNOG" id="COG2072">
    <property type="taxonomic scope" value="Bacteria"/>
</dbReference>
<evidence type="ECO:0008006" key="4">
    <source>
        <dbReference type="Google" id="ProtNLM"/>
    </source>
</evidence>
<dbReference type="PRINTS" id="PR00368">
    <property type="entry name" value="FADPNR"/>
</dbReference>
<dbReference type="AlphaFoldDB" id="D4YND6"/>
<dbReference type="InterPro" id="IPR050982">
    <property type="entry name" value="Auxin_biosynth/cation_transpt"/>
</dbReference>
<dbReference type="GO" id="GO:0050660">
    <property type="term" value="F:flavin adenine dinucleotide binding"/>
    <property type="evidence" value="ECO:0007669"/>
    <property type="project" value="TreeGrafter"/>
</dbReference>
<dbReference type="GO" id="GO:0004497">
    <property type="term" value="F:monooxygenase activity"/>
    <property type="evidence" value="ECO:0007669"/>
    <property type="project" value="TreeGrafter"/>
</dbReference>
<evidence type="ECO:0000256" key="1">
    <source>
        <dbReference type="ARBA" id="ARBA00023002"/>
    </source>
</evidence>
<dbReference type="PRINTS" id="PR00469">
    <property type="entry name" value="PNDRDTASEII"/>
</dbReference>
<organism evidence="2 3">
    <name type="scientific">Brevibacterium mcbrellneri ATCC 49030</name>
    <dbReference type="NCBI Taxonomy" id="585530"/>
    <lineage>
        <taxon>Bacteria</taxon>
        <taxon>Bacillati</taxon>
        <taxon>Actinomycetota</taxon>
        <taxon>Actinomycetes</taxon>
        <taxon>Micrococcales</taxon>
        <taxon>Brevibacteriaceae</taxon>
        <taxon>Brevibacterium</taxon>
    </lineage>
</organism>
<dbReference type="PANTHER" id="PTHR43539">
    <property type="entry name" value="FLAVIN-BINDING MONOOXYGENASE-LIKE PROTEIN (AFU_ORTHOLOGUE AFUA_4G09220)"/>
    <property type="match status" value="1"/>
</dbReference>
<dbReference type="Proteomes" id="UP000005714">
    <property type="component" value="Unassembled WGS sequence"/>
</dbReference>
<gene>
    <name evidence="2" type="ORF">HMPREF0183_1446</name>
</gene>